<dbReference type="FunFam" id="3.30.230.40:FF:000001">
    <property type="entry name" value="Imidazoleglycerol-phosphate dehydratase HisB"/>
    <property type="match status" value="1"/>
</dbReference>
<dbReference type="UniPathway" id="UPA00031">
    <property type="reaction ID" value="UER00011"/>
</dbReference>
<keyword evidence="12" id="KW-1185">Reference proteome</keyword>
<comment type="cofactor">
    <cofactor evidence="1 9">
        <name>pyridoxal 5'-phosphate</name>
        <dbReference type="ChEBI" id="CHEBI:597326"/>
    </cofactor>
</comment>
<dbReference type="PANTHER" id="PTHR23133:SF2">
    <property type="entry name" value="IMIDAZOLEGLYCEROL-PHOSPHATE DEHYDRATASE"/>
    <property type="match status" value="1"/>
</dbReference>
<evidence type="ECO:0000256" key="6">
    <source>
        <dbReference type="ARBA" id="ARBA00023102"/>
    </source>
</evidence>
<dbReference type="Gene3D" id="3.90.1150.10">
    <property type="entry name" value="Aspartate Aminotransferase, domain 1"/>
    <property type="match status" value="2"/>
</dbReference>
<evidence type="ECO:0000256" key="4">
    <source>
        <dbReference type="ARBA" id="ARBA00022605"/>
    </source>
</evidence>
<dbReference type="CDD" id="cd00609">
    <property type="entry name" value="AAT_like"/>
    <property type="match status" value="1"/>
</dbReference>
<dbReference type="EMBL" id="QQZY01000007">
    <property type="protein sequence ID" value="RDI73730.1"/>
    <property type="molecule type" value="Genomic_DNA"/>
</dbReference>
<dbReference type="SUPFAM" id="SSF54211">
    <property type="entry name" value="Ribosomal protein S5 domain 2-like"/>
    <property type="match status" value="2"/>
</dbReference>
<dbReference type="InterPro" id="IPR001917">
    <property type="entry name" value="Aminotrans_II_pyridoxalP_BS"/>
</dbReference>
<dbReference type="GO" id="GO:0004424">
    <property type="term" value="F:imidazoleglycerol-phosphate dehydratase activity"/>
    <property type="evidence" value="ECO:0007669"/>
    <property type="project" value="UniProtKB-UniRule"/>
</dbReference>
<gene>
    <name evidence="8" type="primary">hisB</name>
    <name evidence="11" type="ORF">Gocc_2643</name>
</gene>
<dbReference type="Gene3D" id="3.40.640.10">
    <property type="entry name" value="Type I PLP-dependent aspartate aminotransferase-like (Major domain)"/>
    <property type="match status" value="2"/>
</dbReference>
<keyword evidence="7 8" id="KW-0456">Lyase</keyword>
<reference evidence="12" key="2">
    <citation type="journal article" date="2019" name="MicrobiologyOpen">
        <title>High-quality draft genome sequence of Gaiella occulta isolated from a 150 meter deep mineral water borehole and comparison with the genome sequences of other deep-branching lineages of the phylum Actinobacteria.</title>
        <authorList>
            <person name="Severino R."/>
            <person name="Froufe H.J.C."/>
            <person name="Barroso C."/>
            <person name="Albuquerque L."/>
            <person name="Lobo-da-Cunha A."/>
            <person name="da Costa M.S."/>
            <person name="Egas C."/>
        </authorList>
    </citation>
    <scope>NUCLEOTIDE SEQUENCE [LARGE SCALE GENOMIC DNA]</scope>
    <source>
        <strain evidence="12">F2-233</strain>
    </source>
</reference>
<dbReference type="SUPFAM" id="SSF53383">
    <property type="entry name" value="PLP-dependent transferases"/>
    <property type="match status" value="1"/>
</dbReference>
<feature type="domain" description="Aminotransferase class I/classII large" evidence="10">
    <location>
        <begin position="34"/>
        <end position="324"/>
    </location>
</feature>
<dbReference type="HAMAP" id="MF_00076">
    <property type="entry name" value="HisB"/>
    <property type="match status" value="1"/>
</dbReference>
<dbReference type="PROSITE" id="PS00955">
    <property type="entry name" value="IGP_DEHYDRATASE_2"/>
    <property type="match status" value="1"/>
</dbReference>
<dbReference type="EC" id="4.2.1.19" evidence="8"/>
<dbReference type="InterPro" id="IPR020565">
    <property type="entry name" value="ImidazoleglycerP_deHydtase_CS"/>
</dbReference>
<dbReference type="CDD" id="cd07914">
    <property type="entry name" value="IGPD"/>
    <property type="match status" value="1"/>
</dbReference>
<dbReference type="PROSITE" id="PS00599">
    <property type="entry name" value="AA_TRANSFER_CLASS_2"/>
    <property type="match status" value="1"/>
</dbReference>
<comment type="caution">
    <text evidence="11">The sequence shown here is derived from an EMBL/GenBank/DDBJ whole genome shotgun (WGS) entry which is preliminary data.</text>
</comment>
<name>A0A7M2YVI7_9ACTN</name>
<comment type="catalytic activity">
    <reaction evidence="8">
        <text>D-erythro-1-(imidazol-4-yl)glycerol 3-phosphate = 3-(imidazol-4-yl)-2-oxopropyl phosphate + H2O</text>
        <dbReference type="Rhea" id="RHEA:11040"/>
        <dbReference type="ChEBI" id="CHEBI:15377"/>
        <dbReference type="ChEBI" id="CHEBI:57766"/>
        <dbReference type="ChEBI" id="CHEBI:58278"/>
        <dbReference type="EC" id="4.2.1.19"/>
    </reaction>
</comment>
<sequence>MPMPVADGFAPYVWASSAAEVAARHGVPLEHVLKFDQNTPPLPAVPQVPLAQSFARLNEYPDGRYRELREAAAGYVGEGVGWEQVVVGAGADDLILLCARTFLGPGRRASIVGPTYSLYRIATQLAGAEQGEEAEGASVLWRCNPNNPTGAVVPAQELVELARAHPAAAVVVDEAYVEYGGDSVVPWLSQAPNLIVLRTLSKAFGLAALRVGYAVAAPQTAAILEARRAPAPIAGPAASIAAAALRDPRLDVEREVAERERVRTALVEAGFDAPPVAGNFVLVRSREPLGERLEEQGLIVRRFADGIRVTLRRPSENDVLLRALGAQPGPAPGRGATVLRTTTETALRITLDLDGTGRARVSTGVGFLDHLLTLLAFHAGFDLDCLAGGDLEVDEHHTVEDVLASLGTALAQALGGREGVARYGSAVVPMDEARATAAVDLVRRPHAEIALTFSGDRVGGLALSLLPHALERFTMEAGCTVHVEAAGKDDHHVAEAAFKALGQALRQAVAAGGAGIRSTKGAA</sequence>
<dbReference type="InterPro" id="IPR015422">
    <property type="entry name" value="PyrdxlP-dep_Trfase_small"/>
</dbReference>
<keyword evidence="4 8" id="KW-0028">Amino-acid biosynthesis</keyword>
<dbReference type="InterPro" id="IPR000807">
    <property type="entry name" value="ImidazoleglycerolP_deHydtase"/>
</dbReference>
<dbReference type="GO" id="GO:0030170">
    <property type="term" value="F:pyridoxal phosphate binding"/>
    <property type="evidence" value="ECO:0007669"/>
    <property type="project" value="InterPro"/>
</dbReference>
<keyword evidence="6 8" id="KW-0368">Histidine biosynthesis</keyword>
<evidence type="ECO:0000256" key="1">
    <source>
        <dbReference type="ARBA" id="ARBA00001933"/>
    </source>
</evidence>
<evidence type="ECO:0000256" key="5">
    <source>
        <dbReference type="ARBA" id="ARBA00022898"/>
    </source>
</evidence>
<evidence type="ECO:0000256" key="8">
    <source>
        <dbReference type="HAMAP-Rule" id="MF_00076"/>
    </source>
</evidence>
<evidence type="ECO:0000256" key="2">
    <source>
        <dbReference type="ARBA" id="ARBA00005047"/>
    </source>
</evidence>
<dbReference type="InterPro" id="IPR015421">
    <property type="entry name" value="PyrdxlP-dep_Trfase_major"/>
</dbReference>
<dbReference type="InterPro" id="IPR015424">
    <property type="entry name" value="PyrdxlP-dep_Trfase"/>
</dbReference>
<comment type="similarity">
    <text evidence="8">Belongs to the imidazoleglycerol-phosphate dehydratase family.</text>
</comment>
<dbReference type="Pfam" id="PF00475">
    <property type="entry name" value="IGPD"/>
    <property type="match status" value="1"/>
</dbReference>
<dbReference type="Proteomes" id="UP000254134">
    <property type="component" value="Unassembled WGS sequence"/>
</dbReference>
<dbReference type="InterPro" id="IPR038494">
    <property type="entry name" value="IGPD_sf"/>
</dbReference>
<dbReference type="GO" id="GO:0005737">
    <property type="term" value="C:cytoplasm"/>
    <property type="evidence" value="ECO:0007669"/>
    <property type="project" value="UniProtKB-SubCell"/>
</dbReference>
<dbReference type="RefSeq" id="WP_181813673.1">
    <property type="nucleotide sequence ID" value="NZ_QQZY01000007.1"/>
</dbReference>
<dbReference type="PANTHER" id="PTHR23133">
    <property type="entry name" value="IMIDAZOLEGLYCEROL-PHOSPHATE DEHYDRATASE HIS7"/>
    <property type="match status" value="1"/>
</dbReference>
<dbReference type="AlphaFoldDB" id="A0A7M2YVI7"/>
<dbReference type="InterPro" id="IPR020568">
    <property type="entry name" value="Ribosomal_Su5_D2-typ_SF"/>
</dbReference>
<dbReference type="InterPro" id="IPR004839">
    <property type="entry name" value="Aminotransferase_I/II_large"/>
</dbReference>
<keyword evidence="8" id="KW-0963">Cytoplasm</keyword>
<dbReference type="FunFam" id="3.30.230.40:FF:000003">
    <property type="entry name" value="Imidazoleglycerol-phosphate dehydratase HisB"/>
    <property type="match status" value="1"/>
</dbReference>
<accession>A0A7M2YVI7</accession>
<organism evidence="11 12">
    <name type="scientific">Gaiella occulta</name>
    <dbReference type="NCBI Taxonomy" id="1002870"/>
    <lineage>
        <taxon>Bacteria</taxon>
        <taxon>Bacillati</taxon>
        <taxon>Actinomycetota</taxon>
        <taxon>Thermoleophilia</taxon>
        <taxon>Gaiellales</taxon>
        <taxon>Gaiellaceae</taxon>
        <taxon>Gaiella</taxon>
    </lineage>
</organism>
<evidence type="ECO:0000313" key="11">
    <source>
        <dbReference type="EMBL" id="RDI73730.1"/>
    </source>
</evidence>
<proteinExistence type="inferred from homology"/>
<dbReference type="Gene3D" id="3.30.230.40">
    <property type="entry name" value="Imidazole glycerol phosphate dehydratase, domain 1"/>
    <property type="match status" value="2"/>
</dbReference>
<dbReference type="GO" id="GO:0000105">
    <property type="term" value="P:L-histidine biosynthetic process"/>
    <property type="evidence" value="ECO:0007669"/>
    <property type="project" value="UniProtKB-UniRule"/>
</dbReference>
<reference evidence="11 12" key="1">
    <citation type="submission" date="2018-07" db="EMBL/GenBank/DDBJ databases">
        <title>High-quality-draft genome sequence of Gaiella occulta.</title>
        <authorList>
            <person name="Severino R."/>
            <person name="Froufe H.J.C."/>
            <person name="Rainey F.A."/>
            <person name="Barroso C."/>
            <person name="Albuquerque L."/>
            <person name="Lobo-Da-Cunha A."/>
            <person name="Da Costa M.S."/>
            <person name="Egas C."/>
        </authorList>
    </citation>
    <scope>NUCLEOTIDE SEQUENCE [LARGE SCALE GENOMIC DNA]</scope>
    <source>
        <strain evidence="11 12">F2-233</strain>
    </source>
</reference>
<comment type="pathway">
    <text evidence="2 8">Amino-acid biosynthesis; L-histidine biosynthesis; L-histidine from 5-phospho-alpha-D-ribose 1-diphosphate: step 6/9.</text>
</comment>
<evidence type="ECO:0000313" key="12">
    <source>
        <dbReference type="Proteomes" id="UP000254134"/>
    </source>
</evidence>
<comment type="similarity">
    <text evidence="9">Belongs to the class-II pyridoxal-phosphate-dependent aminotransferase family.</text>
</comment>
<evidence type="ECO:0000256" key="7">
    <source>
        <dbReference type="ARBA" id="ARBA00023239"/>
    </source>
</evidence>
<dbReference type="GO" id="GO:0016740">
    <property type="term" value="F:transferase activity"/>
    <property type="evidence" value="ECO:0007669"/>
    <property type="project" value="InterPro"/>
</dbReference>
<protein>
    <recommendedName>
        <fullName evidence="3 8">Imidazoleglycerol-phosphate dehydratase</fullName>
        <shortName evidence="8">IGPD</shortName>
        <ecNumber evidence="8">4.2.1.19</ecNumber>
    </recommendedName>
</protein>
<comment type="subcellular location">
    <subcellularLocation>
        <location evidence="8">Cytoplasm</location>
    </subcellularLocation>
</comment>
<evidence type="ECO:0000256" key="9">
    <source>
        <dbReference type="RuleBase" id="RU003693"/>
    </source>
</evidence>
<evidence type="ECO:0000256" key="3">
    <source>
        <dbReference type="ARBA" id="ARBA00016664"/>
    </source>
</evidence>
<dbReference type="Pfam" id="PF00155">
    <property type="entry name" value="Aminotran_1_2"/>
    <property type="match status" value="1"/>
</dbReference>
<evidence type="ECO:0000259" key="10">
    <source>
        <dbReference type="Pfam" id="PF00155"/>
    </source>
</evidence>
<keyword evidence="5 9" id="KW-0663">Pyridoxal phosphate</keyword>